<gene>
    <name evidence="2" type="ORF">SAMN02910314_00534</name>
</gene>
<sequence>MEAKMKRLAICLTVLVMSATIAGCSGSNSGGEQASSAGSPSSTQCETHAFTYMDAFTFELPNEYEEQNMEWEGGFRLFGIPSSVSGQGGAKAVAINYFDSNSVKTVIDLFDSIEDGMVMSDMQLVNVEHLTIDGHEAVVADGIPTDSSKGTVKCINLSDGTNRVYVITVFNYDQDVVETLMGSISVL</sequence>
<dbReference type="PROSITE" id="PS51257">
    <property type="entry name" value="PROKAR_LIPOPROTEIN"/>
    <property type="match status" value="1"/>
</dbReference>
<dbReference type="RefSeq" id="WP_143117317.1">
    <property type="nucleotide sequence ID" value="NZ_CP011402.1"/>
</dbReference>
<keyword evidence="3" id="KW-1185">Reference proteome</keyword>
<proteinExistence type="predicted"/>
<reference evidence="3" key="1">
    <citation type="submission" date="2016-10" db="EMBL/GenBank/DDBJ databases">
        <authorList>
            <person name="Varghese N."/>
        </authorList>
    </citation>
    <scope>NUCLEOTIDE SEQUENCE [LARGE SCALE GENOMIC DNA]</scope>
    <source>
        <strain evidence="3">DSM 21843</strain>
    </source>
</reference>
<dbReference type="EMBL" id="FOEC01000002">
    <property type="protein sequence ID" value="SEO55090.1"/>
    <property type="molecule type" value="Genomic_DNA"/>
</dbReference>
<evidence type="ECO:0008006" key="4">
    <source>
        <dbReference type="Google" id="ProtNLM"/>
    </source>
</evidence>
<evidence type="ECO:0000256" key="1">
    <source>
        <dbReference type="SAM" id="SignalP"/>
    </source>
</evidence>
<accession>A0A1H8QLI2</accession>
<feature type="signal peptide" evidence="1">
    <location>
        <begin position="1"/>
        <end position="22"/>
    </location>
</feature>
<organism evidence="2 3">
    <name type="scientific">Denitrobacterium detoxificans</name>
    <dbReference type="NCBI Taxonomy" id="79604"/>
    <lineage>
        <taxon>Bacteria</taxon>
        <taxon>Bacillati</taxon>
        <taxon>Actinomycetota</taxon>
        <taxon>Coriobacteriia</taxon>
        <taxon>Eggerthellales</taxon>
        <taxon>Eggerthellaceae</taxon>
        <taxon>Denitrobacterium</taxon>
    </lineage>
</organism>
<protein>
    <recommendedName>
        <fullName evidence="4">Lipoprotein</fullName>
    </recommendedName>
</protein>
<dbReference type="Proteomes" id="UP000182975">
    <property type="component" value="Unassembled WGS sequence"/>
</dbReference>
<evidence type="ECO:0000313" key="2">
    <source>
        <dbReference type="EMBL" id="SEO55090.1"/>
    </source>
</evidence>
<dbReference type="AlphaFoldDB" id="A0A1H8QLI2"/>
<name>A0A1H8QLI2_9ACTN</name>
<evidence type="ECO:0000313" key="3">
    <source>
        <dbReference type="Proteomes" id="UP000182975"/>
    </source>
</evidence>
<keyword evidence="1" id="KW-0732">Signal</keyword>
<feature type="chain" id="PRO_5039427905" description="Lipoprotein" evidence="1">
    <location>
        <begin position="23"/>
        <end position="187"/>
    </location>
</feature>